<keyword evidence="2" id="KW-1185">Reference proteome</keyword>
<accession>A0ABX4P1A9</accession>
<gene>
    <name evidence="1" type="ORF">CH376_06190</name>
</gene>
<dbReference type="EMBL" id="NPDU01000011">
    <property type="protein sequence ID" value="PJZ62888.1"/>
    <property type="molecule type" value="Genomic_DNA"/>
</dbReference>
<dbReference type="Proteomes" id="UP000232149">
    <property type="component" value="Unassembled WGS sequence"/>
</dbReference>
<protein>
    <submittedName>
        <fullName evidence="1">Uncharacterized protein</fullName>
    </submittedName>
</protein>
<feature type="non-terminal residue" evidence="1">
    <location>
        <position position="29"/>
    </location>
</feature>
<comment type="caution">
    <text evidence="1">The sequence shown here is derived from an EMBL/GenBank/DDBJ whole genome shotgun (WGS) entry which is preliminary data.</text>
</comment>
<sequence>MYQKGKSYEEIRIGDKASFSKTITETDIY</sequence>
<organism evidence="1 2">
    <name type="scientific">Leptospira adleri</name>
    <dbReference type="NCBI Taxonomy" id="2023186"/>
    <lineage>
        <taxon>Bacteria</taxon>
        <taxon>Pseudomonadati</taxon>
        <taxon>Spirochaetota</taxon>
        <taxon>Spirochaetia</taxon>
        <taxon>Leptospirales</taxon>
        <taxon>Leptospiraceae</taxon>
        <taxon>Leptospira</taxon>
    </lineage>
</organism>
<evidence type="ECO:0000313" key="1">
    <source>
        <dbReference type="EMBL" id="PJZ62888.1"/>
    </source>
</evidence>
<proteinExistence type="predicted"/>
<evidence type="ECO:0000313" key="2">
    <source>
        <dbReference type="Proteomes" id="UP000232149"/>
    </source>
</evidence>
<reference evidence="1 2" key="1">
    <citation type="submission" date="2017-07" db="EMBL/GenBank/DDBJ databases">
        <title>Leptospira spp. isolated from tropical soils.</title>
        <authorList>
            <person name="Thibeaux R."/>
            <person name="Iraola G."/>
            <person name="Ferres I."/>
            <person name="Bierque E."/>
            <person name="Girault D."/>
            <person name="Soupe-Gilbert M.-E."/>
            <person name="Picardeau M."/>
            <person name="Goarant C."/>
        </authorList>
    </citation>
    <scope>NUCLEOTIDE SEQUENCE [LARGE SCALE GENOMIC DNA]</scope>
    <source>
        <strain evidence="1 2">FH2-B-D1</strain>
    </source>
</reference>
<name>A0ABX4P1A9_9LEPT</name>